<dbReference type="AlphaFoldDB" id="A0A1I4L3P3"/>
<dbReference type="EMBL" id="CAJNAP010000012">
    <property type="protein sequence ID" value="CAE6503671.1"/>
    <property type="molecule type" value="Genomic_DNA"/>
</dbReference>
<dbReference type="SMART" id="SM01103">
    <property type="entry name" value="CRS1_YhbY"/>
    <property type="match status" value="1"/>
</dbReference>
<dbReference type="Proteomes" id="UP000601736">
    <property type="component" value="Unassembled WGS sequence"/>
</dbReference>
<dbReference type="InterPro" id="IPR001890">
    <property type="entry name" value="RNA-binding_CRM"/>
</dbReference>
<dbReference type="RefSeq" id="WP_090665730.1">
    <property type="nucleotide sequence ID" value="NZ_CAJNAP010000012.1"/>
</dbReference>
<evidence type="ECO:0000313" key="5">
    <source>
        <dbReference type="EMBL" id="SFL85267.1"/>
    </source>
</evidence>
<evidence type="ECO:0000313" key="4">
    <source>
        <dbReference type="EMBL" id="CAE6503671.1"/>
    </source>
</evidence>
<dbReference type="PANTHER" id="PTHR40065">
    <property type="entry name" value="RNA-BINDING PROTEIN YHBY"/>
    <property type="match status" value="1"/>
</dbReference>
<dbReference type="InterPro" id="IPR035920">
    <property type="entry name" value="YhbY-like_sf"/>
</dbReference>
<dbReference type="STRING" id="52442.SAMN05421880_101146"/>
<gene>
    <name evidence="4" type="ORF">NMYAN_20383</name>
    <name evidence="5" type="ORF">SAMN05421880_101146</name>
</gene>
<evidence type="ECO:0000256" key="2">
    <source>
        <dbReference type="PROSITE-ProRule" id="PRU00626"/>
    </source>
</evidence>
<dbReference type="OrthoDB" id="9797519at2"/>
<keyword evidence="1 2" id="KW-0694">RNA-binding</keyword>
<dbReference type="Proteomes" id="UP000199561">
    <property type="component" value="Unassembled WGS sequence"/>
</dbReference>
<dbReference type="GO" id="GO:0003723">
    <property type="term" value="F:RNA binding"/>
    <property type="evidence" value="ECO:0007669"/>
    <property type="project" value="UniProtKB-UniRule"/>
</dbReference>
<evidence type="ECO:0000259" key="3">
    <source>
        <dbReference type="PROSITE" id="PS51295"/>
    </source>
</evidence>
<name>A0A1I4L3P3_9PROT</name>
<reference evidence="5 6" key="1">
    <citation type="submission" date="2016-10" db="EMBL/GenBank/DDBJ databases">
        <authorList>
            <person name="de Groot N.N."/>
        </authorList>
    </citation>
    <scope>NUCLEOTIDE SEQUENCE [LARGE SCALE GENOMIC DNA]</scope>
    <source>
        <strain evidence="5 6">Nm146</strain>
    </source>
</reference>
<evidence type="ECO:0000313" key="6">
    <source>
        <dbReference type="Proteomes" id="UP000199561"/>
    </source>
</evidence>
<feature type="domain" description="CRM" evidence="3">
    <location>
        <begin position="2"/>
        <end position="98"/>
    </location>
</feature>
<reference evidence="4" key="2">
    <citation type="submission" date="2021-02" db="EMBL/GenBank/DDBJ databases">
        <authorList>
            <person name="Han P."/>
        </authorList>
    </citation>
    <scope>NUCLEOTIDE SEQUENCE</scope>
    <source>
        <strain evidence="4">Nitrosomonas nitrosa 18-3D</strain>
    </source>
</reference>
<proteinExistence type="predicted"/>
<dbReference type="SUPFAM" id="SSF75471">
    <property type="entry name" value="YhbY-like"/>
    <property type="match status" value="1"/>
</dbReference>
<accession>A0A1I4L3P3</accession>
<keyword evidence="6" id="KW-1185">Reference proteome</keyword>
<dbReference type="PANTHER" id="PTHR40065:SF3">
    <property type="entry name" value="RNA-BINDING PROTEIN YHBY"/>
    <property type="match status" value="1"/>
</dbReference>
<dbReference type="Gene3D" id="3.30.110.60">
    <property type="entry name" value="YhbY-like"/>
    <property type="match status" value="1"/>
</dbReference>
<dbReference type="EMBL" id="FOUF01000001">
    <property type="protein sequence ID" value="SFL85267.1"/>
    <property type="molecule type" value="Genomic_DNA"/>
</dbReference>
<dbReference type="InterPro" id="IPR051925">
    <property type="entry name" value="RNA-binding_domain"/>
</dbReference>
<sequence length="107" mass="12012">MLKLNTSQRRSLLARAHHINPVVIIGKEGLSIGVINELDRGLSSHELIKIKVLSGDRKARASLLEEICQRLNAFPINHIGKILIIYRPEADAKEETTESTHRGITRK</sequence>
<protein>
    <submittedName>
        <fullName evidence="5">Putative RNA-binding protein, YhbY family</fullName>
    </submittedName>
    <submittedName>
        <fullName evidence="4">RNA-binding protein HI_1333</fullName>
    </submittedName>
</protein>
<dbReference type="PROSITE" id="PS51295">
    <property type="entry name" value="CRM"/>
    <property type="match status" value="1"/>
</dbReference>
<dbReference type="Pfam" id="PF01985">
    <property type="entry name" value="CRS1_YhbY"/>
    <property type="match status" value="1"/>
</dbReference>
<organism evidence="5 6">
    <name type="scientific">Nitrosomonas nitrosa</name>
    <dbReference type="NCBI Taxonomy" id="52442"/>
    <lineage>
        <taxon>Bacteria</taxon>
        <taxon>Pseudomonadati</taxon>
        <taxon>Pseudomonadota</taxon>
        <taxon>Betaproteobacteria</taxon>
        <taxon>Nitrosomonadales</taxon>
        <taxon>Nitrosomonadaceae</taxon>
        <taxon>Nitrosomonas</taxon>
    </lineage>
</organism>
<evidence type="ECO:0000256" key="1">
    <source>
        <dbReference type="ARBA" id="ARBA00022884"/>
    </source>
</evidence>